<organism evidence="9 10">
    <name type="scientific">Australozyma saopauloensis</name>
    <dbReference type="NCBI Taxonomy" id="291208"/>
    <lineage>
        <taxon>Eukaryota</taxon>
        <taxon>Fungi</taxon>
        <taxon>Dikarya</taxon>
        <taxon>Ascomycota</taxon>
        <taxon>Saccharomycotina</taxon>
        <taxon>Pichiomycetes</taxon>
        <taxon>Metschnikowiaceae</taxon>
        <taxon>Australozyma</taxon>
    </lineage>
</organism>
<dbReference type="GO" id="GO:0006270">
    <property type="term" value="P:DNA replication initiation"/>
    <property type="evidence" value="ECO:0007669"/>
    <property type="project" value="UniProtKB-UniRule"/>
</dbReference>
<dbReference type="GO" id="GO:0003688">
    <property type="term" value="F:DNA replication origin binding"/>
    <property type="evidence" value="ECO:0007669"/>
    <property type="project" value="TreeGrafter"/>
</dbReference>
<evidence type="ECO:0000313" key="9">
    <source>
        <dbReference type="EMBL" id="WPK23976.1"/>
    </source>
</evidence>
<dbReference type="Pfam" id="PF11719">
    <property type="entry name" value="Drc1-Sld2"/>
    <property type="match status" value="1"/>
</dbReference>
<reference evidence="9 10" key="1">
    <citation type="submission" date="2023-10" db="EMBL/GenBank/DDBJ databases">
        <title>Draft Genome Sequence of Candida saopaulonensis from a very Premature Infant with Sepsis.</title>
        <authorList>
            <person name="Ning Y."/>
            <person name="Dai R."/>
            <person name="Xiao M."/>
            <person name="Xu Y."/>
            <person name="Yan Q."/>
            <person name="Zhang L."/>
        </authorList>
    </citation>
    <scope>NUCLEOTIDE SEQUENCE [LARGE SCALE GENOMIC DNA]</scope>
    <source>
        <strain evidence="9 10">19XY460</strain>
    </source>
</reference>
<dbReference type="InterPro" id="IPR040203">
    <property type="entry name" value="Sld2"/>
</dbReference>
<dbReference type="PANTHER" id="PTHR28124:SF1">
    <property type="entry name" value="DNA REPLICATION REGULATOR SLD2"/>
    <property type="match status" value="1"/>
</dbReference>
<dbReference type="GO" id="GO:0003697">
    <property type="term" value="F:single-stranded DNA binding"/>
    <property type="evidence" value="ECO:0007669"/>
    <property type="project" value="TreeGrafter"/>
</dbReference>
<name>A0AAX4H6Y5_9ASCO</name>
<dbReference type="FunFam" id="1.10.10.1460:FF:000001">
    <property type="entry name" value="DNA replication regulator Sld2"/>
    <property type="match status" value="1"/>
</dbReference>
<feature type="compositionally biased region" description="Basic and acidic residues" evidence="8">
    <location>
        <begin position="344"/>
        <end position="372"/>
    </location>
</feature>
<dbReference type="EMBL" id="CP138894">
    <property type="protein sequence ID" value="WPK23976.1"/>
    <property type="molecule type" value="Genomic_DNA"/>
</dbReference>
<feature type="region of interest" description="Disordered" evidence="8">
    <location>
        <begin position="172"/>
        <end position="208"/>
    </location>
</feature>
<feature type="compositionally biased region" description="Acidic residues" evidence="8">
    <location>
        <begin position="373"/>
        <end position="385"/>
    </location>
</feature>
<comment type="subcellular location">
    <subcellularLocation>
        <location evidence="1 7">Nucleus</location>
    </subcellularLocation>
</comment>
<dbReference type="PANTHER" id="PTHR28124">
    <property type="entry name" value="DNA REPLICATION REGULATOR SLD2"/>
    <property type="match status" value="1"/>
</dbReference>
<gene>
    <name evidence="9" type="ORF">PUMCH_001228</name>
</gene>
<evidence type="ECO:0000256" key="6">
    <source>
        <dbReference type="ARBA" id="ARBA00023306"/>
    </source>
</evidence>
<evidence type="ECO:0000256" key="7">
    <source>
        <dbReference type="RuleBase" id="RU367067"/>
    </source>
</evidence>
<sequence length="426" mass="48171">MSELEQCRSEIKVWEKSFAAEFDRLPTKADIKANSAIRKAYKRYQSLKSRALKTEESKINAIPESSLFNFVFSDDSDVESLEPTFNAELGPTPQANGKVLSLFDVIPSPPESSPLKSRLFDLAKSSTEFGQVPILRQIGDLPFKLSQFLSPSKKKGDALTFKTPTKAVKPLTFSSLTPSRSSASLSSRLQMAAQSSPKARKNSFEGSETPLYLGKVNSRFSMESLSPYKNALSQSPSLEASPTKALHQTPTKPAMKFQVSPSPLKTQRVLLLGGGKRISTLFNELQNLAKDESLEVQKLEIERELQIQEEDVLSLEEEEDERMKIRRRKAKTQKRTTRRYKMKPRAENDAEGFDGKDVHAEIAKLNDVTHQDSEEEEESNSDDENTLPAKAKRPPSTTLRPISNNYKRLKINDPRTKRFKQRMRRR</sequence>
<dbReference type="GO" id="GO:0031261">
    <property type="term" value="C:DNA replication preinitiation complex"/>
    <property type="evidence" value="ECO:0007669"/>
    <property type="project" value="TreeGrafter"/>
</dbReference>
<feature type="compositionally biased region" description="Basic residues" evidence="8">
    <location>
        <begin position="324"/>
        <end position="343"/>
    </location>
</feature>
<dbReference type="Proteomes" id="UP001338582">
    <property type="component" value="Chromosome 1"/>
</dbReference>
<dbReference type="Gene3D" id="1.10.10.1460">
    <property type="match status" value="1"/>
</dbReference>
<evidence type="ECO:0000313" key="10">
    <source>
        <dbReference type="Proteomes" id="UP001338582"/>
    </source>
</evidence>
<feature type="region of interest" description="Disordered" evidence="8">
    <location>
        <begin position="317"/>
        <end position="426"/>
    </location>
</feature>
<dbReference type="KEGG" id="asau:88172294"/>
<evidence type="ECO:0000256" key="2">
    <source>
        <dbReference type="ARBA" id="ARBA00007276"/>
    </source>
</evidence>
<dbReference type="GO" id="GO:1902977">
    <property type="term" value="P:mitotic DNA replication preinitiation complex assembly"/>
    <property type="evidence" value="ECO:0007669"/>
    <property type="project" value="TreeGrafter"/>
</dbReference>
<dbReference type="InterPro" id="IPR021110">
    <property type="entry name" value="DNA_rep_checkpnt_protein"/>
</dbReference>
<dbReference type="AlphaFoldDB" id="A0AAX4H6Y5"/>
<dbReference type="GeneID" id="88172294"/>
<evidence type="ECO:0000256" key="8">
    <source>
        <dbReference type="SAM" id="MobiDB-lite"/>
    </source>
</evidence>
<comment type="function">
    <text evidence="7">Has a role in the initiation of DNA replication. Required at S-phase checkpoint.</text>
</comment>
<evidence type="ECO:0000256" key="3">
    <source>
        <dbReference type="ARBA" id="ARBA00018363"/>
    </source>
</evidence>
<keyword evidence="5 7" id="KW-0539">Nucleus</keyword>
<keyword evidence="6 7" id="KW-0131">Cell cycle</keyword>
<evidence type="ECO:0000256" key="1">
    <source>
        <dbReference type="ARBA" id="ARBA00004123"/>
    </source>
</evidence>
<dbReference type="GO" id="GO:0000727">
    <property type="term" value="P:double-strand break repair via break-induced replication"/>
    <property type="evidence" value="ECO:0007669"/>
    <property type="project" value="TreeGrafter"/>
</dbReference>
<proteinExistence type="inferred from homology"/>
<accession>A0AAX4H6Y5</accession>
<evidence type="ECO:0000256" key="5">
    <source>
        <dbReference type="ARBA" id="ARBA00023242"/>
    </source>
</evidence>
<dbReference type="CDD" id="cd22289">
    <property type="entry name" value="RecQL4_SLD2_NTD"/>
    <property type="match status" value="1"/>
</dbReference>
<evidence type="ECO:0000256" key="4">
    <source>
        <dbReference type="ARBA" id="ARBA00022705"/>
    </source>
</evidence>
<feature type="compositionally biased region" description="Polar residues" evidence="8">
    <location>
        <begin position="395"/>
        <end position="406"/>
    </location>
</feature>
<keyword evidence="4 7" id="KW-0235">DNA replication</keyword>
<protein>
    <recommendedName>
        <fullName evidence="3 7">DNA replication regulator SLD2</fullName>
    </recommendedName>
</protein>
<keyword evidence="10" id="KW-1185">Reference proteome</keyword>
<comment type="similarity">
    <text evidence="2 7">Belongs to the SLD2 family.</text>
</comment>
<feature type="compositionally biased region" description="Basic residues" evidence="8">
    <location>
        <begin position="417"/>
        <end position="426"/>
    </location>
</feature>
<dbReference type="RefSeq" id="XP_062876360.1">
    <property type="nucleotide sequence ID" value="XM_063020290.1"/>
</dbReference>
<feature type="compositionally biased region" description="Low complexity" evidence="8">
    <location>
        <begin position="172"/>
        <end position="196"/>
    </location>
</feature>